<evidence type="ECO:0000313" key="3">
    <source>
        <dbReference type="EMBL" id="QEP41202.1"/>
    </source>
</evidence>
<dbReference type="OrthoDB" id="9931143at2"/>
<organism evidence="3 5">
    <name type="scientific">Arcobacter porcinus</name>
    <dbReference type="NCBI Taxonomy" id="1935204"/>
    <lineage>
        <taxon>Bacteria</taxon>
        <taxon>Pseudomonadati</taxon>
        <taxon>Campylobacterota</taxon>
        <taxon>Epsilonproteobacteria</taxon>
        <taxon>Campylobacterales</taxon>
        <taxon>Arcobacteraceae</taxon>
        <taxon>Arcobacter</taxon>
    </lineage>
</organism>
<sequence>MRENIIIYTVIASILILLTFISTYVYIEDRKYKKELQNLKEETNVVNKTQKKEFIESFFKKNNNLE</sequence>
<dbReference type="KEGG" id="apoc:APORC_1630"/>
<reference evidence="2 4" key="1">
    <citation type="submission" date="2015-05" db="EMBL/GenBank/DDBJ databases">
        <authorList>
            <person name="Rovetto F."/>
            <person name="Cocolin L."/>
            <person name="Illeghems K."/>
            <person name="Van Nieuwerburgh F."/>
            <person name="Houf K."/>
        </authorList>
    </citation>
    <scope>NUCLEOTIDE SEQUENCE [LARGE SCALE GENOMIC DNA]</scope>
    <source>
        <strain evidence="2 4">117434</strain>
    </source>
</reference>
<dbReference type="Proteomes" id="UP000093159">
    <property type="component" value="Unassembled WGS sequence"/>
</dbReference>
<evidence type="ECO:0000313" key="4">
    <source>
        <dbReference type="Proteomes" id="UP000093159"/>
    </source>
</evidence>
<keyword evidence="1" id="KW-0812">Transmembrane</keyword>
<evidence type="ECO:0000313" key="5">
    <source>
        <dbReference type="Proteomes" id="UP000322644"/>
    </source>
</evidence>
<protein>
    <submittedName>
        <fullName evidence="3">Uncharacterized protein</fullName>
    </submittedName>
</protein>
<gene>
    <name evidence="2" type="ORF">AAX28_00350</name>
    <name evidence="3" type="ORF">APORC_1630</name>
</gene>
<evidence type="ECO:0000256" key="1">
    <source>
        <dbReference type="SAM" id="Phobius"/>
    </source>
</evidence>
<accession>A0A1C0AZF2</accession>
<dbReference type="EMBL" id="CP036246">
    <property type="protein sequence ID" value="QEP41202.1"/>
    <property type="molecule type" value="Genomic_DNA"/>
</dbReference>
<keyword evidence="1" id="KW-1133">Transmembrane helix</keyword>
<proteinExistence type="predicted"/>
<name>A0A1C0AZF2_9BACT</name>
<feature type="transmembrane region" description="Helical" evidence="1">
    <location>
        <begin position="6"/>
        <end position="27"/>
    </location>
</feature>
<dbReference type="RefSeq" id="WP_066171450.1">
    <property type="nucleotide sequence ID" value="NZ_CP036246.2"/>
</dbReference>
<keyword evidence="4" id="KW-1185">Reference proteome</keyword>
<reference evidence="3 5" key="2">
    <citation type="submission" date="2019-09" db="EMBL/GenBank/DDBJ databases">
        <title>Complete genome sequencing of four Arcobacter species reveals a diverse suite of mobile elements.</title>
        <authorList>
            <person name="Miller W.G."/>
            <person name="Yee E."/>
            <person name="Bono J.L."/>
        </authorList>
    </citation>
    <scope>NUCLEOTIDE SEQUENCE [LARGE SCALE GENOMIC DNA]</scope>
    <source>
        <strain evidence="3 5">CCUG 56899</strain>
    </source>
</reference>
<dbReference type="Proteomes" id="UP000322644">
    <property type="component" value="Chromosome"/>
</dbReference>
<evidence type="ECO:0000313" key="2">
    <source>
        <dbReference type="EMBL" id="OCL92810.1"/>
    </source>
</evidence>
<dbReference type="EMBL" id="LDIR01000001">
    <property type="protein sequence ID" value="OCL92810.1"/>
    <property type="molecule type" value="Genomic_DNA"/>
</dbReference>
<keyword evidence="1" id="KW-0472">Membrane</keyword>
<dbReference type="AlphaFoldDB" id="A0A1C0AZF2"/>
<reference evidence="3 5" key="3">
    <citation type="submission" date="2019-09" db="EMBL/GenBank/DDBJ databases">
        <title>Taxonomic note: a critical rebuttal of the proposed division of the genus Arcobacter into six genera, emended descriptions of Arcobacter anaerophilus and the genus Arcobacter, and an assessment of genus-level boundaries for Epsilonproteobacteria using in silico genomic comparator tools.</title>
        <authorList>
            <person name="On S.L.W."/>
            <person name="Miller W.G."/>
            <person name="Biggs P."/>
            <person name="Cornelius A."/>
            <person name="Vandamme P."/>
        </authorList>
    </citation>
    <scope>NUCLEOTIDE SEQUENCE [LARGE SCALE GENOMIC DNA]</scope>
    <source>
        <strain evidence="3 5">CCUG 56899</strain>
    </source>
</reference>